<evidence type="ECO:0000313" key="2">
    <source>
        <dbReference type="EMBL" id="RJL15286.1"/>
    </source>
</evidence>
<dbReference type="Gene3D" id="1.10.260.40">
    <property type="entry name" value="lambda repressor-like DNA-binding domains"/>
    <property type="match status" value="1"/>
</dbReference>
<dbReference type="SUPFAM" id="SSF47413">
    <property type="entry name" value="lambda repressor-like DNA-binding domains"/>
    <property type="match status" value="1"/>
</dbReference>
<dbReference type="AlphaFoldDB" id="A0A419A6N3"/>
<gene>
    <name evidence="2" type="ORF">D3P05_10765</name>
</gene>
<dbReference type="Proteomes" id="UP000283587">
    <property type="component" value="Unassembled WGS sequence"/>
</dbReference>
<feature type="domain" description="HTH cro/C1-type" evidence="1">
    <location>
        <begin position="32"/>
        <end position="86"/>
    </location>
</feature>
<dbReference type="GO" id="GO:0003677">
    <property type="term" value="F:DNA binding"/>
    <property type="evidence" value="ECO:0007669"/>
    <property type="project" value="InterPro"/>
</dbReference>
<dbReference type="InterPro" id="IPR001387">
    <property type="entry name" value="Cro/C1-type_HTH"/>
</dbReference>
<comment type="caution">
    <text evidence="2">The sequence shown here is derived from an EMBL/GenBank/DDBJ whole genome shotgun (WGS) entry which is preliminary data.</text>
</comment>
<name>A0A419A6N3_9RHOB</name>
<organism evidence="2 3">
    <name type="scientific">Paracoccus siganidrum</name>
    <dbReference type="NCBI Taxonomy" id="1276757"/>
    <lineage>
        <taxon>Bacteria</taxon>
        <taxon>Pseudomonadati</taxon>
        <taxon>Pseudomonadota</taxon>
        <taxon>Alphaproteobacteria</taxon>
        <taxon>Rhodobacterales</taxon>
        <taxon>Paracoccaceae</taxon>
        <taxon>Paracoccus</taxon>
    </lineage>
</organism>
<evidence type="ECO:0000313" key="3">
    <source>
        <dbReference type="Proteomes" id="UP000283587"/>
    </source>
</evidence>
<protein>
    <submittedName>
        <fullName evidence="2">XRE family transcriptional regulator</fullName>
    </submittedName>
</protein>
<keyword evidence="3" id="KW-1185">Reference proteome</keyword>
<dbReference type="PROSITE" id="PS50943">
    <property type="entry name" value="HTH_CROC1"/>
    <property type="match status" value="1"/>
</dbReference>
<dbReference type="OrthoDB" id="7873382at2"/>
<dbReference type="InterPro" id="IPR010982">
    <property type="entry name" value="Lambda_DNA-bd_dom_sf"/>
</dbReference>
<proteinExistence type="predicted"/>
<dbReference type="EMBL" id="QZEW01000039">
    <property type="protein sequence ID" value="RJL15286.1"/>
    <property type="molecule type" value="Genomic_DNA"/>
</dbReference>
<evidence type="ECO:0000259" key="1">
    <source>
        <dbReference type="PROSITE" id="PS50943"/>
    </source>
</evidence>
<reference evidence="3" key="1">
    <citation type="submission" date="2018-09" db="EMBL/GenBank/DDBJ databases">
        <title>Paracoccus onubensis nov. sp. a moderate halophilic bacterium isolated from Gruta de las Maravillas (Aracena, Spain).</title>
        <authorList>
            <person name="Jurado V."/>
            <person name="Gutierrez-Patricio S."/>
            <person name="Gonzalez-Pimentel J.L."/>
            <person name="Miller A.Z."/>
            <person name="Laiz L."/>
            <person name="Saiz-Jimenez C."/>
        </authorList>
    </citation>
    <scope>NUCLEOTIDE SEQUENCE [LARGE SCALE GENOMIC DNA]</scope>
    <source>
        <strain evidence="3">DSM 26381</strain>
    </source>
</reference>
<dbReference type="Pfam" id="PF01381">
    <property type="entry name" value="HTH_3"/>
    <property type="match status" value="1"/>
</dbReference>
<sequence>MTRTYDADHGKPREDRMLEDLEDSREAVAARLRRAREILELDQKTFAAKAGLLPQTYGPYETGERDLTLVSAKKIRKAHGLSLEFMYFGKIDDLPHKIATKL</sequence>
<accession>A0A419A6N3</accession>
<dbReference type="SMART" id="SM00530">
    <property type="entry name" value="HTH_XRE"/>
    <property type="match status" value="1"/>
</dbReference>